<keyword evidence="7" id="KW-1185">Reference proteome</keyword>
<dbReference type="InterPro" id="IPR001394">
    <property type="entry name" value="Peptidase_C19_UCH"/>
</dbReference>
<feature type="compositionally biased region" description="Acidic residues" evidence="5">
    <location>
        <begin position="2657"/>
        <end position="2685"/>
    </location>
</feature>
<evidence type="ECO:0000259" key="6">
    <source>
        <dbReference type="PROSITE" id="PS50235"/>
    </source>
</evidence>
<name>A0A7E4W2G3_PANRE</name>
<dbReference type="PROSITE" id="PS00972">
    <property type="entry name" value="USP_1"/>
    <property type="match status" value="1"/>
</dbReference>
<proteinExistence type="inferred from homology"/>
<dbReference type="GO" id="GO:0006508">
    <property type="term" value="P:proteolysis"/>
    <property type="evidence" value="ECO:0007669"/>
    <property type="project" value="UniProtKB-KW"/>
</dbReference>
<dbReference type="Proteomes" id="UP000492821">
    <property type="component" value="Unassembled WGS sequence"/>
</dbReference>
<dbReference type="FunFam" id="3.90.70.10:FF:000022">
    <property type="entry name" value="Ubiquitin carboxyl-terminal hydrolase 24"/>
    <property type="match status" value="1"/>
</dbReference>
<dbReference type="GO" id="GO:0005829">
    <property type="term" value="C:cytosol"/>
    <property type="evidence" value="ECO:0007669"/>
    <property type="project" value="TreeGrafter"/>
</dbReference>
<feature type="compositionally biased region" description="Basic and acidic residues" evidence="5">
    <location>
        <begin position="2795"/>
        <end position="2812"/>
    </location>
</feature>
<protein>
    <submittedName>
        <fullName evidence="8">USP domain-containing protein</fullName>
    </submittedName>
</protein>
<dbReference type="GO" id="GO:0005634">
    <property type="term" value="C:nucleus"/>
    <property type="evidence" value="ECO:0007669"/>
    <property type="project" value="TreeGrafter"/>
</dbReference>
<evidence type="ECO:0000256" key="2">
    <source>
        <dbReference type="ARBA" id="ARBA00022670"/>
    </source>
</evidence>
<dbReference type="InterPro" id="IPR050164">
    <property type="entry name" value="Peptidase_C19"/>
</dbReference>
<keyword evidence="3" id="KW-0833">Ubl conjugation pathway</keyword>
<dbReference type="PANTHER" id="PTHR24006">
    <property type="entry name" value="UBIQUITIN CARBOXYL-TERMINAL HYDROLASE"/>
    <property type="match status" value="1"/>
</dbReference>
<dbReference type="InterPro" id="IPR028889">
    <property type="entry name" value="USP"/>
</dbReference>
<keyword evidence="2" id="KW-0645">Protease</keyword>
<dbReference type="GO" id="GO:0016579">
    <property type="term" value="P:protein deubiquitination"/>
    <property type="evidence" value="ECO:0007669"/>
    <property type="project" value="InterPro"/>
</dbReference>
<evidence type="ECO:0000313" key="7">
    <source>
        <dbReference type="Proteomes" id="UP000492821"/>
    </source>
</evidence>
<reference evidence="7" key="1">
    <citation type="journal article" date="2013" name="Genetics">
        <title>The draft genome and transcriptome of Panagrellus redivivus are shaped by the harsh demands of a free-living lifestyle.</title>
        <authorList>
            <person name="Srinivasan J."/>
            <person name="Dillman A.R."/>
            <person name="Macchietto M.G."/>
            <person name="Heikkinen L."/>
            <person name="Lakso M."/>
            <person name="Fracchia K.M."/>
            <person name="Antoshechkin I."/>
            <person name="Mortazavi A."/>
            <person name="Wong G."/>
            <person name="Sternberg P.W."/>
        </authorList>
    </citation>
    <scope>NUCLEOTIDE SEQUENCE [LARGE SCALE GENOMIC DNA]</scope>
    <source>
        <strain evidence="7">MT8872</strain>
    </source>
</reference>
<dbReference type="PROSITE" id="PS00973">
    <property type="entry name" value="USP_2"/>
    <property type="match status" value="1"/>
</dbReference>
<reference evidence="8" key="2">
    <citation type="submission" date="2020-10" db="UniProtKB">
        <authorList>
            <consortium name="WormBaseParasite"/>
        </authorList>
    </citation>
    <scope>IDENTIFICATION</scope>
</reference>
<dbReference type="Pfam" id="PF00443">
    <property type="entry name" value="UCH"/>
    <property type="match status" value="1"/>
</dbReference>
<feature type="region of interest" description="Disordered" evidence="5">
    <location>
        <begin position="2648"/>
        <end position="2812"/>
    </location>
</feature>
<dbReference type="SUPFAM" id="SSF54001">
    <property type="entry name" value="Cysteine proteinases"/>
    <property type="match status" value="1"/>
</dbReference>
<dbReference type="PROSITE" id="PS50235">
    <property type="entry name" value="USP_3"/>
    <property type="match status" value="1"/>
</dbReference>
<dbReference type="Gene3D" id="3.90.70.10">
    <property type="entry name" value="Cysteine proteinases"/>
    <property type="match status" value="1"/>
</dbReference>
<organism evidence="7 8">
    <name type="scientific">Panagrellus redivivus</name>
    <name type="common">Microworm</name>
    <dbReference type="NCBI Taxonomy" id="6233"/>
    <lineage>
        <taxon>Eukaryota</taxon>
        <taxon>Metazoa</taxon>
        <taxon>Ecdysozoa</taxon>
        <taxon>Nematoda</taxon>
        <taxon>Chromadorea</taxon>
        <taxon>Rhabditida</taxon>
        <taxon>Tylenchina</taxon>
        <taxon>Panagrolaimomorpha</taxon>
        <taxon>Panagrolaimoidea</taxon>
        <taxon>Panagrolaimidae</taxon>
        <taxon>Panagrellus</taxon>
    </lineage>
</organism>
<feature type="region of interest" description="Disordered" evidence="5">
    <location>
        <begin position="2594"/>
        <end position="2636"/>
    </location>
</feature>
<dbReference type="GO" id="GO:0004843">
    <property type="term" value="F:cysteine-type deubiquitinase activity"/>
    <property type="evidence" value="ECO:0007669"/>
    <property type="project" value="InterPro"/>
</dbReference>
<evidence type="ECO:0000256" key="5">
    <source>
        <dbReference type="SAM" id="MobiDB-lite"/>
    </source>
</evidence>
<comment type="similarity">
    <text evidence="1">Belongs to the peptidase C19 family.</text>
</comment>
<accession>A0A7E4W2G3</accession>
<dbReference type="Pfam" id="PF25010">
    <property type="entry name" value="ARM_UBP24_USP9X-Y"/>
    <property type="match status" value="1"/>
</dbReference>
<evidence type="ECO:0000256" key="3">
    <source>
        <dbReference type="ARBA" id="ARBA00022786"/>
    </source>
</evidence>
<evidence type="ECO:0000256" key="1">
    <source>
        <dbReference type="ARBA" id="ARBA00009085"/>
    </source>
</evidence>
<dbReference type="WBParaSite" id="Pan_g6689.t2">
    <property type="protein sequence ID" value="Pan_g6689.t2"/>
    <property type="gene ID" value="Pan_g6689"/>
</dbReference>
<feature type="domain" description="USP" evidence="6">
    <location>
        <begin position="1730"/>
        <end position="2057"/>
    </location>
</feature>
<dbReference type="InterPro" id="IPR018200">
    <property type="entry name" value="USP_CS"/>
</dbReference>
<sequence length="2812" mass="320898">MSRTDKAPDTGSQDEEEAAMYEGGQASHVSDDDPTKAFVEREAAALHGVTSYTNGTPIVTQAIGRDGRFGVLPKPTVMPGSRFDSSNGDVRFDFSAPFAVAGMRLIEQTLDEYNNLTDLPEEDLTSFLSKSTIIRCDVPFGMNEEFSRLLEASYHLTLKRIDTPRMAEFIKFAQLNFEKLLIDPSSKEWKEPKILCVWFLCAQFLKLLTAKLAVANTDPELRIPSEFFYIAFLMLTPSVPFHENTRLPYSSLPLSIADADRLEEHTEFNLLSLRAGDKQQHKALILVFAKFDGFVNLRKYMESGKIVLNADPENLEALNRTGRLLASIAIFGNQRILEPLVDYNAKLLHLLENATDAQFRYNEMKAISESQLPDLLVVTKELAVYLFKKNAIDLATFRRLDHLQLKFSLKTIQNGKLAGRTSAIEDLHRILLNVAQTPNYNDRNLILSISLSFDELITWFRKHEVLAALLRDNLHIQTFVERVEKVLQILIRRDEFEVNELDLVWESQWGKHDAVQRNMLHMISKLARCMQPRLIDRLFIRIADSFRSSTSVREKNLQLDFIRNLMANQNVTNPSDINQKAFDLTWELYHDASLAIENIEVLLNVRVAIINSARNPDILRRDGFLKCLDEIRKNTELSIPMFLHIRHCVCDPIERRKKFGTSKTWVTVSRFIGDSIKANFRMSSLIQSENTISVLIDSLANYLVNARQTIEQQLNITNFPIDNADIHVPGSRYTHQFHVNTRLDAILFFICECSERDQYASIPEITKLWKALIENPVSEFDRYRGFNFFGTHLDRFSPYSMLEMFRSCLLKFPPKFFTVLSFNEICVMLKTATADHLSALPYNMPVTGMPDVRNFRNDYLMKARGYLWKVIIEAPDSVAHRAIEFATCEMDDMTDPHRRNAHATQFIDDCFNRLQICDTLMRKDDNADYIDRAAQQAQRVSKALKVLLVRYENNFQNRIHPPLYRACMGRCFPVLILIGRDEGKTKLNEGRKKINVNSNWTMRHFHSQVMQIISMDKSPHQILNMGHMDLFSYQPASGMTATEAQVRVSNLLNSMKHERYPSLNQLALQDVLRLIGRNSMRKTLGELQIDDSTIFAVRFTKSRMDASSYNFVNSMSRGDTPDSSGCELSDTEDEFATDDEYVMPAIILANHQERIYFLMDLADYAHKVGKSNLRDEIANLMDHFSVTVALREEVENAVLTNTLRDKLITASPTRTCFLFQVLHSILTPVVFTETFLKTETSFIATDSIKAFFDIFDGSLFQNGDYYPTIMARIYLSFVRMVKFAAMAFKKIRHAMKVADAPDEAALPVAETRTAQDSFYTIFMLDILRMAFDNVPKEKLFEQANNFEVPMSILKALMFISWSASRCNMNGITSKHAPATFGSVEDNDAMDTSSTLSESSFESSYFDDMNFPRMSDRHDTLCELLALEALDAFVESTNFCPQAVLLFHTPEHLFKGEELIAPTTSSNPSFYEYALDGMLHSTSDVVRTKMSRAFMDMLFLYRLKEPNLPNGPNALAMLDALFVNLPLAEVNWLRAAQYFECLFHLMDYCQRETIYPLEFESKFVQIISWLKAAKEATHETGSTYQREELLVYYLKTATHLLRLAPQSFRAKLGAAGGNDILQELFDDFLMPFCKSYIALEREDYSPVSPSSPMDSEMSIVLAKPNKIMPVCRTEASVSACFALVMDMVRDVPTNLEQTLDHLKEVIYRDITVSITNEAPPQYFQRDSTVFVGLKNAGATCYMNSVIQQLFMIESFRNIILNSKVNLNLAGIHSAIQARSTSATDYGHQLIYSVQNMFAHLLASEEQFFTPGDFWDIFQFGGRDVNVREQQDAVEFFNAFADGLDESLKKINEVPVFEKLFGGTFADQKKCRDCPHMYEKEQLFTSIAVDIRSHNNLRASLNEYVTGDLLEGDNAYFCEECDEKVTAVKRLCIQKLPPYLMFQLKRFDMDWNRGAPIKFFDYFEFPMMLDMEPFTTTGVARREANPNDTPCASEAIMYRLRGVVVHSGEAHGGHYYSYIADNKEDGKQQWYRFDDTDVTAWSYEEVEARVAWFGGYSDLAYPSEKDRRRFSAYMLVYEAITVEGALPGVVPHSPSPPNVPSPNVTTMDMRFGSMSLHSQRSTKNRLPYYWERIVTKDNLRCAYERFQYSPTYFRFIRDVTRFAALQCAEGLATNPILLAQKAMYIFGCFVFSTAIRTPIDFRNSALREWLITAETLFVVPKVANWFLHSFITKGNVLHCTILHCTSNLEVRKFLEQLVVSPLTIALNCADNGPEDLPTEDPESDALVNEVFRKFVTICKSSSVDFFNNGYYLINVLKMVTKNSVRGARRLVNLNALYEMLNFLGSREESRVKSFCRDNPNLFAFITHLFTACTSMQKNAAGVNPYARPSQRPFYVPENAQTWFNCSQNCQRFFYLLIDSPLDIQTTCTLCCYIVYRNRLNTYRLLQALPYHSNGAIAKTALNIMKAVFSIDDGLQTERLRFACIGEPSQKIFGLFTTFSAACIQNKINSILPTLLELRIMLRDDLEFRTKMASVPAVRNHVATLVSYLEKAMDPNSAVTKSIFQYNSAFRDHLPLIRDCHDIYALWLGEMNARQGSIPPTSPAVDEGLGNDESPERANDAGESSTDPVPMGDVDPFSGQTIPLQLLMSMKQQQQRDELYSDEEAEDLDEDEAEDDDDEALMLLEEQEPSNSSKPHVSPNSPIKAGKKRHFDRPLHGGSNSSLPSYEMSMSQPTSRKIRHEQSPHTSPVKFRSSYQFPAEPPPSYDECLSIRSSGGYISPMQVVDNDHDSASSSPLNPHDDPYTGHYHRDDPPPL</sequence>
<evidence type="ECO:0000256" key="4">
    <source>
        <dbReference type="ARBA" id="ARBA00022801"/>
    </source>
</evidence>
<feature type="compositionally biased region" description="Polar residues" evidence="5">
    <location>
        <begin position="2686"/>
        <end position="2698"/>
    </location>
</feature>
<dbReference type="InterPro" id="IPR056850">
    <property type="entry name" value="ARM_UBP34_24_USP9X_Y"/>
</dbReference>
<feature type="region of interest" description="Disordered" evidence="5">
    <location>
        <begin position="1"/>
        <end position="33"/>
    </location>
</feature>
<dbReference type="InterPro" id="IPR038765">
    <property type="entry name" value="Papain-like_cys_pep_sf"/>
</dbReference>
<dbReference type="PANTHER" id="PTHR24006:SF943">
    <property type="entry name" value="UBIQUITIN CARBOXYL-TERMINAL HYDROLASE PUF"/>
    <property type="match status" value="1"/>
</dbReference>
<evidence type="ECO:0000313" key="8">
    <source>
        <dbReference type="WBParaSite" id="Pan_g6689.t2"/>
    </source>
</evidence>
<keyword evidence="4" id="KW-0378">Hydrolase</keyword>
<feature type="compositionally biased region" description="Polar residues" evidence="5">
    <location>
        <begin position="2715"/>
        <end position="2732"/>
    </location>
</feature>